<gene>
    <name evidence="8 10" type="primary">acpS</name>
    <name evidence="10" type="ORF">HYG85_00410</name>
</gene>
<reference evidence="10 11" key="1">
    <citation type="submission" date="2020-07" db="EMBL/GenBank/DDBJ databases">
        <title>Vallitalea guaymasensis genome.</title>
        <authorList>
            <person name="Postec A."/>
        </authorList>
    </citation>
    <scope>NUCLEOTIDE SEQUENCE [LARGE SCALE GENOMIC DNA]</scope>
    <source>
        <strain evidence="10 11">Ra1766G1</strain>
    </source>
</reference>
<feature type="binding site" evidence="8">
    <location>
        <position position="55"/>
    </location>
    <ligand>
        <name>Mg(2+)</name>
        <dbReference type="ChEBI" id="CHEBI:18420"/>
    </ligand>
</feature>
<evidence type="ECO:0000256" key="1">
    <source>
        <dbReference type="ARBA" id="ARBA00022516"/>
    </source>
</evidence>
<name>A0A8J8M755_9FIRM</name>
<proteinExistence type="inferred from homology"/>
<evidence type="ECO:0000256" key="7">
    <source>
        <dbReference type="ARBA" id="ARBA00023160"/>
    </source>
</evidence>
<dbReference type="AlphaFoldDB" id="A0A8J8M755"/>
<comment type="similarity">
    <text evidence="8">Belongs to the P-Pant transferase superfamily. AcpS family.</text>
</comment>
<dbReference type="InterPro" id="IPR008278">
    <property type="entry name" value="4-PPantetheinyl_Trfase_dom"/>
</dbReference>
<evidence type="ECO:0000256" key="8">
    <source>
        <dbReference type="HAMAP-Rule" id="MF_00101"/>
    </source>
</evidence>
<keyword evidence="7 8" id="KW-0275">Fatty acid biosynthesis</keyword>
<evidence type="ECO:0000313" key="10">
    <source>
        <dbReference type="EMBL" id="QUH27463.1"/>
    </source>
</evidence>
<dbReference type="GO" id="GO:0000287">
    <property type="term" value="F:magnesium ion binding"/>
    <property type="evidence" value="ECO:0007669"/>
    <property type="project" value="UniProtKB-UniRule"/>
</dbReference>
<organism evidence="10 11">
    <name type="scientific">Vallitalea guaymasensis</name>
    <dbReference type="NCBI Taxonomy" id="1185412"/>
    <lineage>
        <taxon>Bacteria</taxon>
        <taxon>Bacillati</taxon>
        <taxon>Bacillota</taxon>
        <taxon>Clostridia</taxon>
        <taxon>Lachnospirales</taxon>
        <taxon>Vallitaleaceae</taxon>
        <taxon>Vallitalea</taxon>
    </lineage>
</organism>
<evidence type="ECO:0000256" key="5">
    <source>
        <dbReference type="ARBA" id="ARBA00022842"/>
    </source>
</evidence>
<dbReference type="GO" id="GO:0008897">
    <property type="term" value="F:holo-[acyl-carrier-protein] synthase activity"/>
    <property type="evidence" value="ECO:0007669"/>
    <property type="project" value="UniProtKB-UniRule"/>
</dbReference>
<evidence type="ECO:0000256" key="3">
    <source>
        <dbReference type="ARBA" id="ARBA00022723"/>
    </source>
</evidence>
<dbReference type="KEGG" id="vgu:HYG85_00410"/>
<dbReference type="InterPro" id="IPR002582">
    <property type="entry name" value="ACPS"/>
</dbReference>
<dbReference type="HAMAP" id="MF_00101">
    <property type="entry name" value="AcpS"/>
    <property type="match status" value="1"/>
</dbReference>
<dbReference type="SUPFAM" id="SSF56214">
    <property type="entry name" value="4'-phosphopantetheinyl transferase"/>
    <property type="match status" value="1"/>
</dbReference>
<protein>
    <recommendedName>
        <fullName evidence="8">Holo-[acyl-carrier-protein] synthase</fullName>
        <shortName evidence="8">Holo-ACP synthase</shortName>
        <ecNumber evidence="8">2.7.8.7</ecNumber>
    </recommendedName>
    <alternativeName>
        <fullName evidence="8">4'-phosphopantetheinyl transferase AcpS</fullName>
    </alternativeName>
</protein>
<feature type="domain" description="4'-phosphopantetheinyl transferase" evidence="9">
    <location>
        <begin position="4"/>
        <end position="95"/>
    </location>
</feature>
<comment type="function">
    <text evidence="8">Transfers the 4'-phosphopantetheine moiety from coenzyme A to a Ser of acyl-carrier-protein.</text>
</comment>
<dbReference type="InterPro" id="IPR037143">
    <property type="entry name" value="4-PPantetheinyl_Trfase_dom_sf"/>
</dbReference>
<comment type="catalytic activity">
    <reaction evidence="8">
        <text>apo-[ACP] + CoA = holo-[ACP] + adenosine 3',5'-bisphosphate + H(+)</text>
        <dbReference type="Rhea" id="RHEA:12068"/>
        <dbReference type="Rhea" id="RHEA-COMP:9685"/>
        <dbReference type="Rhea" id="RHEA-COMP:9690"/>
        <dbReference type="ChEBI" id="CHEBI:15378"/>
        <dbReference type="ChEBI" id="CHEBI:29999"/>
        <dbReference type="ChEBI" id="CHEBI:57287"/>
        <dbReference type="ChEBI" id="CHEBI:58343"/>
        <dbReference type="ChEBI" id="CHEBI:64479"/>
        <dbReference type="EC" id="2.7.8.7"/>
    </reaction>
</comment>
<evidence type="ECO:0000256" key="4">
    <source>
        <dbReference type="ARBA" id="ARBA00022832"/>
    </source>
</evidence>
<keyword evidence="11" id="KW-1185">Reference proteome</keyword>
<feature type="binding site" evidence="8">
    <location>
        <position position="8"/>
    </location>
    <ligand>
        <name>Mg(2+)</name>
        <dbReference type="ChEBI" id="CHEBI:18420"/>
    </ligand>
</feature>
<dbReference type="NCBIfam" id="TIGR00556">
    <property type="entry name" value="pantethn_trn"/>
    <property type="match status" value="1"/>
</dbReference>
<evidence type="ECO:0000313" key="11">
    <source>
        <dbReference type="Proteomes" id="UP000677305"/>
    </source>
</evidence>
<dbReference type="EC" id="2.7.8.7" evidence="8"/>
<comment type="subcellular location">
    <subcellularLocation>
        <location evidence="8">Cytoplasm</location>
    </subcellularLocation>
</comment>
<keyword evidence="5 8" id="KW-0460">Magnesium</keyword>
<dbReference type="NCBIfam" id="TIGR00516">
    <property type="entry name" value="acpS"/>
    <property type="match status" value="1"/>
</dbReference>
<dbReference type="GO" id="GO:0005737">
    <property type="term" value="C:cytoplasm"/>
    <property type="evidence" value="ECO:0007669"/>
    <property type="project" value="UniProtKB-SubCell"/>
</dbReference>
<sequence>MIKGIGNDIIEISRIEKVILNKRFLEKYFTPNENKLFETKNYRGETIAGNFAVKEAVSKVLGTGFVNFTPIDVEVLRDDKGKPYVVLYNGAKDLARQLDISTIHVSISHSRDNVTAIAVGE</sequence>
<accession>A0A8J8M755</accession>
<keyword evidence="4 8" id="KW-0276">Fatty acid metabolism</keyword>
<dbReference type="GO" id="GO:0006633">
    <property type="term" value="P:fatty acid biosynthetic process"/>
    <property type="evidence" value="ECO:0007669"/>
    <property type="project" value="UniProtKB-UniRule"/>
</dbReference>
<evidence type="ECO:0000256" key="2">
    <source>
        <dbReference type="ARBA" id="ARBA00022679"/>
    </source>
</evidence>
<comment type="cofactor">
    <cofactor evidence="8">
        <name>Mg(2+)</name>
        <dbReference type="ChEBI" id="CHEBI:18420"/>
    </cofactor>
</comment>
<dbReference type="Proteomes" id="UP000677305">
    <property type="component" value="Chromosome"/>
</dbReference>
<dbReference type="RefSeq" id="WP_212691836.1">
    <property type="nucleotide sequence ID" value="NZ_CP058561.1"/>
</dbReference>
<keyword evidence="3 8" id="KW-0479">Metal-binding</keyword>
<keyword evidence="2 8" id="KW-0808">Transferase</keyword>
<dbReference type="EMBL" id="CP058561">
    <property type="protein sequence ID" value="QUH27463.1"/>
    <property type="molecule type" value="Genomic_DNA"/>
</dbReference>
<dbReference type="Pfam" id="PF01648">
    <property type="entry name" value="ACPS"/>
    <property type="match status" value="1"/>
</dbReference>
<evidence type="ECO:0000256" key="6">
    <source>
        <dbReference type="ARBA" id="ARBA00023098"/>
    </source>
</evidence>
<dbReference type="InterPro" id="IPR004568">
    <property type="entry name" value="Ppantetheine-prot_Trfase_dom"/>
</dbReference>
<keyword evidence="1 8" id="KW-0444">Lipid biosynthesis</keyword>
<evidence type="ECO:0000259" key="9">
    <source>
        <dbReference type="Pfam" id="PF01648"/>
    </source>
</evidence>
<keyword evidence="8" id="KW-0963">Cytoplasm</keyword>
<keyword evidence="6 8" id="KW-0443">Lipid metabolism</keyword>
<dbReference type="Gene3D" id="3.90.470.20">
    <property type="entry name" value="4'-phosphopantetheinyl transferase domain"/>
    <property type="match status" value="1"/>
</dbReference>